<dbReference type="InterPro" id="IPR007630">
    <property type="entry name" value="RNA_pol_sigma70_r4"/>
</dbReference>
<dbReference type="InterPro" id="IPR036388">
    <property type="entry name" value="WH-like_DNA-bd_sf"/>
</dbReference>
<name>A0AAP8T844_9BACT</name>
<evidence type="ECO:0000259" key="1">
    <source>
        <dbReference type="Pfam" id="PF04545"/>
    </source>
</evidence>
<evidence type="ECO:0000313" key="3">
    <source>
        <dbReference type="Proteomes" id="UP000235914"/>
    </source>
</evidence>
<feature type="domain" description="RNA polymerase sigma-70 region 4" evidence="1">
    <location>
        <begin position="33"/>
        <end position="70"/>
    </location>
</feature>
<dbReference type="SUPFAM" id="SSF88659">
    <property type="entry name" value="Sigma3 and sigma4 domains of RNA polymerase sigma factors"/>
    <property type="match status" value="1"/>
</dbReference>
<reference evidence="2 3" key="1">
    <citation type="journal article" date="2017" name="BMC Genomics">
        <title>Genome sequencing of 39 Akkermansia muciniphila isolates reveals its population structure, genomic and functional diverisity, and global distribution in mammalian gut microbiotas.</title>
        <authorList>
            <person name="Guo X."/>
            <person name="Li S."/>
            <person name="Zhang J."/>
            <person name="Wu F."/>
            <person name="Li X."/>
            <person name="Wu D."/>
            <person name="Zhang M."/>
            <person name="Ou Z."/>
            <person name="Jie Z."/>
            <person name="Yan Q."/>
            <person name="Li P."/>
            <person name="Yi J."/>
            <person name="Peng Y."/>
        </authorList>
    </citation>
    <scope>NUCLEOTIDE SEQUENCE [LARGE SCALE GENOMIC DNA]</scope>
    <source>
        <strain evidence="2 3">GP43</strain>
    </source>
</reference>
<accession>A0AAP8T844</accession>
<comment type="caution">
    <text evidence="2">The sequence shown here is derived from an EMBL/GenBank/DDBJ whole genome shotgun (WGS) entry which is preliminary data.</text>
</comment>
<dbReference type="InterPro" id="IPR013324">
    <property type="entry name" value="RNA_pol_sigma_r3/r4-like"/>
</dbReference>
<evidence type="ECO:0000313" key="2">
    <source>
        <dbReference type="EMBL" id="PNC53402.1"/>
    </source>
</evidence>
<dbReference type="Proteomes" id="UP000235914">
    <property type="component" value="Unassembled WGS sequence"/>
</dbReference>
<dbReference type="GO" id="GO:0006352">
    <property type="term" value="P:DNA-templated transcription initiation"/>
    <property type="evidence" value="ECO:0007669"/>
    <property type="project" value="InterPro"/>
</dbReference>
<dbReference type="AlphaFoldDB" id="A0AAP8T844"/>
<protein>
    <recommendedName>
        <fullName evidence="1">RNA polymerase sigma-70 region 4 domain-containing protein</fullName>
    </recommendedName>
</protein>
<sequence>MMDDTPVDMDAPMTDEEWSIWRAAWSVPEVRRRCGIDHYEPLTYEEIGQYMGVSDKTVWELQDKALVKLRVALNRYILQQEINRQQHSTNQS</sequence>
<dbReference type="RefSeq" id="WP_102736204.1">
    <property type="nucleotide sequence ID" value="NZ_PJKN01000008.1"/>
</dbReference>
<dbReference type="GO" id="GO:0003700">
    <property type="term" value="F:DNA-binding transcription factor activity"/>
    <property type="evidence" value="ECO:0007669"/>
    <property type="project" value="InterPro"/>
</dbReference>
<proteinExistence type="predicted"/>
<gene>
    <name evidence="2" type="ORF">CXU09_11965</name>
</gene>
<dbReference type="EMBL" id="PJKN01000008">
    <property type="protein sequence ID" value="PNC53402.1"/>
    <property type="molecule type" value="Genomic_DNA"/>
</dbReference>
<organism evidence="2 3">
    <name type="scientific">Akkermansia muciniphila</name>
    <dbReference type="NCBI Taxonomy" id="239935"/>
    <lineage>
        <taxon>Bacteria</taxon>
        <taxon>Pseudomonadati</taxon>
        <taxon>Verrucomicrobiota</taxon>
        <taxon>Verrucomicrobiia</taxon>
        <taxon>Verrucomicrobiales</taxon>
        <taxon>Akkermansiaceae</taxon>
        <taxon>Akkermansia</taxon>
    </lineage>
</organism>
<dbReference type="Pfam" id="PF04545">
    <property type="entry name" value="Sigma70_r4"/>
    <property type="match status" value="1"/>
</dbReference>
<dbReference type="Gene3D" id="1.10.10.10">
    <property type="entry name" value="Winged helix-like DNA-binding domain superfamily/Winged helix DNA-binding domain"/>
    <property type="match status" value="1"/>
</dbReference>